<accession>A0A023W5L8</accession>
<organism evidence="1 2">
    <name type="scientific">Serratia phage PS2</name>
    <dbReference type="NCBI Taxonomy" id="1481112"/>
    <lineage>
        <taxon>Viruses</taxon>
        <taxon>Duplodnaviria</taxon>
        <taxon>Heunggongvirae</taxon>
        <taxon>Uroviricota</taxon>
        <taxon>Caudoviricetes</taxon>
        <taxon>Muldoonvirus</taxon>
        <taxon>Muldoonvirus PS2</taxon>
    </lineage>
</organism>
<evidence type="ECO:0000313" key="2">
    <source>
        <dbReference type="Proteomes" id="UP000024445"/>
    </source>
</evidence>
<dbReference type="RefSeq" id="YP_009030154.1">
    <property type="nucleotide sequence ID" value="NC_024121.1"/>
</dbReference>
<dbReference type="OrthoDB" id="14910at10239"/>
<gene>
    <name evidence="1" type="ORF">PS2_107</name>
</gene>
<dbReference type="KEGG" id="vg:19484990"/>
<keyword evidence="2" id="KW-1185">Reference proteome</keyword>
<protein>
    <submittedName>
        <fullName evidence="1">Uncharacterized protein</fullName>
    </submittedName>
</protein>
<proteinExistence type="predicted"/>
<evidence type="ECO:0000313" key="1">
    <source>
        <dbReference type="EMBL" id="AHY25353.1"/>
    </source>
</evidence>
<dbReference type="Pfam" id="PF19174">
    <property type="entry name" value="DUF5856"/>
    <property type="match status" value="1"/>
</dbReference>
<dbReference type="Proteomes" id="UP000024445">
    <property type="component" value="Segment"/>
</dbReference>
<sequence length="122" mass="13782">MEFKRFVEATSPGSNIDKLIGICLMSSGFIHSKHFATKSYAHHKTYDDFYKEMPEKVDRFVETYLGTREYTEQLPNALPESAVELLQSIIALSEGVYEELSHAEQSLLDDIGFIVSTNTVLA</sequence>
<reference evidence="1 2" key="1">
    <citation type="submission" date="2014-01" db="EMBL/GenBank/DDBJ databases">
        <authorList>
            <person name="Zhang G."/>
            <person name="Jin J."/>
            <person name="Li Z.J."/>
            <person name="Wang S.W."/>
            <person name="Chen S.J."/>
            <person name="Wang S.M."/>
            <person name="Wang X.T."/>
            <person name="Li Y.H."/>
            <person name="Wang J."/>
            <person name="Yang C.K."/>
            <person name="Wang L."/>
        </authorList>
    </citation>
    <scope>NUCLEOTIDE SEQUENCE [LARGE SCALE GENOMIC DNA]</scope>
</reference>
<dbReference type="EMBL" id="KJ025957">
    <property type="protein sequence ID" value="AHY25353.1"/>
    <property type="molecule type" value="Genomic_DNA"/>
</dbReference>
<dbReference type="InterPro" id="IPR043876">
    <property type="entry name" value="DUF5856"/>
</dbReference>
<dbReference type="GeneID" id="19484990"/>
<name>A0A023W5L8_9CAUD</name>